<dbReference type="Proteomes" id="UP001059380">
    <property type="component" value="Chromosome"/>
</dbReference>
<keyword evidence="2" id="KW-0326">Glycosidase</keyword>
<dbReference type="KEGG" id="orp:MOP44_09995"/>
<dbReference type="Pfam" id="PF01156">
    <property type="entry name" value="IU_nuc_hydro"/>
    <property type="match status" value="1"/>
</dbReference>
<dbReference type="GO" id="GO:0005829">
    <property type="term" value="C:cytosol"/>
    <property type="evidence" value="ECO:0007669"/>
    <property type="project" value="TreeGrafter"/>
</dbReference>
<accession>A0A9J7BUK1</accession>
<dbReference type="SUPFAM" id="SSF53590">
    <property type="entry name" value="Nucleoside hydrolase"/>
    <property type="match status" value="1"/>
</dbReference>
<dbReference type="InterPro" id="IPR001910">
    <property type="entry name" value="Inosine/uridine_hydrolase_dom"/>
</dbReference>
<dbReference type="GO" id="GO:0006152">
    <property type="term" value="P:purine nucleoside catabolic process"/>
    <property type="evidence" value="ECO:0007669"/>
    <property type="project" value="TreeGrafter"/>
</dbReference>
<evidence type="ECO:0000313" key="5">
    <source>
        <dbReference type="EMBL" id="UWZ86257.1"/>
    </source>
</evidence>
<evidence type="ECO:0000256" key="3">
    <source>
        <dbReference type="SAM" id="SignalP"/>
    </source>
</evidence>
<reference evidence="5" key="1">
    <citation type="submission" date="2021-04" db="EMBL/GenBank/DDBJ databases">
        <title>Phylogenetic analysis of Acidobacteriaceae.</title>
        <authorList>
            <person name="Qiu L."/>
            <person name="Zhang Q."/>
        </authorList>
    </citation>
    <scope>NUCLEOTIDE SEQUENCE</scope>
    <source>
        <strain evidence="5">DSM 25168</strain>
    </source>
</reference>
<evidence type="ECO:0000259" key="4">
    <source>
        <dbReference type="Pfam" id="PF01156"/>
    </source>
</evidence>
<dbReference type="AlphaFoldDB" id="A0A9J7BUK1"/>
<keyword evidence="1 5" id="KW-0378">Hydrolase</keyword>
<dbReference type="PANTHER" id="PTHR12304:SF4">
    <property type="entry name" value="URIDINE NUCLEOSIDASE"/>
    <property type="match status" value="1"/>
</dbReference>
<keyword evidence="6" id="KW-1185">Reference proteome</keyword>
<evidence type="ECO:0000256" key="2">
    <source>
        <dbReference type="ARBA" id="ARBA00023295"/>
    </source>
</evidence>
<feature type="signal peptide" evidence="3">
    <location>
        <begin position="1"/>
        <end position="23"/>
    </location>
</feature>
<protein>
    <submittedName>
        <fullName evidence="5">Nucleoside hydrolase</fullName>
    </submittedName>
</protein>
<sequence>MTKVQSFAVVCALLCSLAGVRPSASQTASSAGSQQLAILDTDIGDDIDDAFALALVLHSPEIKLLGIETAFGDTELRARLVDRYLKAVGRTDIPVLAGKATPHNNVFTQAAYAEREPAHKHKDGVQFLLDQVKAHPGQVTLIAIGPLVNVGEAIRRDPATFKKLKRVVMMGGSVYRGYGNGRPPEPEWNIKLDPEGAKLLFGAGVPITMMPLDSTQIPLDQAERDRLFSFGSPLTDQLTLLYHQWATLTKTATPTLFDPVAAAYTIRPELCPAKPLRIEVDDKGMTKPIDGQPNANVCVESDAKGFVDFLVGRITAAK</sequence>
<feature type="domain" description="Inosine/uridine-preferring nucleoside hydrolase" evidence="4">
    <location>
        <begin position="38"/>
        <end position="307"/>
    </location>
</feature>
<dbReference type="GO" id="GO:0008477">
    <property type="term" value="F:purine nucleosidase activity"/>
    <property type="evidence" value="ECO:0007669"/>
    <property type="project" value="TreeGrafter"/>
</dbReference>
<name>A0A9J7BUK1_9BACT</name>
<keyword evidence="3" id="KW-0732">Signal</keyword>
<dbReference type="RefSeq" id="WP_260795900.1">
    <property type="nucleotide sequence ID" value="NZ_CP093313.1"/>
</dbReference>
<gene>
    <name evidence="5" type="ORF">MOP44_09995</name>
</gene>
<dbReference type="PANTHER" id="PTHR12304">
    <property type="entry name" value="INOSINE-URIDINE PREFERRING NUCLEOSIDE HYDROLASE"/>
    <property type="match status" value="1"/>
</dbReference>
<dbReference type="InterPro" id="IPR023186">
    <property type="entry name" value="IUNH"/>
</dbReference>
<dbReference type="InterPro" id="IPR036452">
    <property type="entry name" value="Ribo_hydro-like"/>
</dbReference>
<dbReference type="EMBL" id="CP093313">
    <property type="protein sequence ID" value="UWZ86257.1"/>
    <property type="molecule type" value="Genomic_DNA"/>
</dbReference>
<evidence type="ECO:0000313" key="6">
    <source>
        <dbReference type="Proteomes" id="UP001059380"/>
    </source>
</evidence>
<organism evidence="5 6">
    <name type="scientific">Occallatibacter riparius</name>
    <dbReference type="NCBI Taxonomy" id="1002689"/>
    <lineage>
        <taxon>Bacteria</taxon>
        <taxon>Pseudomonadati</taxon>
        <taxon>Acidobacteriota</taxon>
        <taxon>Terriglobia</taxon>
        <taxon>Terriglobales</taxon>
        <taxon>Acidobacteriaceae</taxon>
        <taxon>Occallatibacter</taxon>
    </lineage>
</organism>
<feature type="chain" id="PRO_5039906344" evidence="3">
    <location>
        <begin position="24"/>
        <end position="318"/>
    </location>
</feature>
<proteinExistence type="predicted"/>
<evidence type="ECO:0000256" key="1">
    <source>
        <dbReference type="ARBA" id="ARBA00022801"/>
    </source>
</evidence>
<dbReference type="Gene3D" id="3.90.245.10">
    <property type="entry name" value="Ribonucleoside hydrolase-like"/>
    <property type="match status" value="1"/>
</dbReference>